<dbReference type="RefSeq" id="WP_263711679.1">
    <property type="nucleotide sequence ID" value="NZ_JAOWKX010000003.1"/>
</dbReference>
<protein>
    <submittedName>
        <fullName evidence="2">Uncharacterized protein</fullName>
    </submittedName>
</protein>
<sequence>MDLAIKVLALPIMGDIFNISGQRTGGRTDNSWSNASSGSDGGGGGD</sequence>
<proteinExistence type="predicted"/>
<feature type="region of interest" description="Disordered" evidence="1">
    <location>
        <begin position="20"/>
        <end position="46"/>
    </location>
</feature>
<dbReference type="Proteomes" id="UP001652504">
    <property type="component" value="Unassembled WGS sequence"/>
</dbReference>
<evidence type="ECO:0000256" key="1">
    <source>
        <dbReference type="SAM" id="MobiDB-lite"/>
    </source>
</evidence>
<name>A0ABT3A776_9ALTE</name>
<accession>A0ABT3A776</accession>
<evidence type="ECO:0000313" key="2">
    <source>
        <dbReference type="EMBL" id="MCV2884424.1"/>
    </source>
</evidence>
<comment type="caution">
    <text evidence="2">The sequence shown here is derived from an EMBL/GenBank/DDBJ whole genome shotgun (WGS) entry which is preliminary data.</text>
</comment>
<organism evidence="2 3">
    <name type="scientific">Fluctibacter corallii</name>
    <dbReference type="NCBI Taxonomy" id="2984329"/>
    <lineage>
        <taxon>Bacteria</taxon>
        <taxon>Pseudomonadati</taxon>
        <taxon>Pseudomonadota</taxon>
        <taxon>Gammaproteobacteria</taxon>
        <taxon>Alteromonadales</taxon>
        <taxon>Alteromonadaceae</taxon>
        <taxon>Fluctibacter</taxon>
    </lineage>
</organism>
<dbReference type="EMBL" id="JAOWKX010000003">
    <property type="protein sequence ID" value="MCV2884424.1"/>
    <property type="molecule type" value="Genomic_DNA"/>
</dbReference>
<feature type="compositionally biased region" description="Polar residues" evidence="1">
    <location>
        <begin position="20"/>
        <end position="35"/>
    </location>
</feature>
<reference evidence="2 3" key="1">
    <citation type="submission" date="2022-10" db="EMBL/GenBank/DDBJ databases">
        <title>Aestuariibacter sp. AA17 isolated from Montipora capitata coral fragment.</title>
        <authorList>
            <person name="Emsley S.A."/>
            <person name="Pfannmuller K.M."/>
            <person name="Loughran R.M."/>
            <person name="Shlafstein M."/>
            <person name="Papke E."/>
            <person name="Saw J.H."/>
            <person name="Ushijima B."/>
            <person name="Videau P."/>
        </authorList>
    </citation>
    <scope>NUCLEOTIDE SEQUENCE [LARGE SCALE GENOMIC DNA]</scope>
    <source>
        <strain evidence="2 3">AA17</strain>
    </source>
</reference>
<gene>
    <name evidence="2" type="ORF">OE749_06930</name>
</gene>
<evidence type="ECO:0000313" key="3">
    <source>
        <dbReference type="Proteomes" id="UP001652504"/>
    </source>
</evidence>
<keyword evidence="3" id="KW-1185">Reference proteome</keyword>